<keyword evidence="2" id="KW-0813">Transport</keyword>
<dbReference type="PANTHER" id="PTHR30222:SF17">
    <property type="entry name" value="SPERMIDINE_PUTRESCINE-BINDING PERIPLASMIC PROTEIN"/>
    <property type="match status" value="1"/>
</dbReference>
<dbReference type="SUPFAM" id="SSF53850">
    <property type="entry name" value="Periplasmic binding protein-like II"/>
    <property type="match status" value="1"/>
</dbReference>
<dbReference type="PRINTS" id="PR00909">
    <property type="entry name" value="SPERMDNBNDNG"/>
</dbReference>
<comment type="subcellular location">
    <subcellularLocation>
        <location evidence="1">Periplasm</location>
    </subcellularLocation>
</comment>
<evidence type="ECO:0000256" key="2">
    <source>
        <dbReference type="ARBA" id="ARBA00022448"/>
    </source>
</evidence>
<proteinExistence type="predicted"/>
<keyword evidence="5" id="KW-0614">Plasmid</keyword>
<geneLocation type="plasmid" evidence="5">
    <name>unnamed</name>
</geneLocation>
<dbReference type="EMBL" id="JAKVIN010000005">
    <property type="protein sequence ID" value="MCJ8150277.1"/>
    <property type="molecule type" value="Genomic_DNA"/>
</dbReference>
<sequence>MIQVATDHYCLNTSNMTTKTTKGNSYMFETKLTRRSILVAGAATALAAPFVRPSWAAPDTVRALMWEAYLLPDQITAFEESNKVKFVPSFFDGNSEAYNKLRVGGSKEFDLVQADGFWPQLYFREGLLREVDYSKVPNSSGYLPEFGAEVFKVLSDPQSGKKIGFPFCWGAYGITYDAGKVQPERTETLECMFSSDYSGMLSTSARFEENIALAALLVTERLGSRDKPRPDGKPFNPYVLSDEELAEVEKLLIQQKSLLLTRYQDNPTLFQLLQSGAVVAATEFAQVFRQLLTAEAQGAAPVDFRHALKMKEGGLGWVDTWLVTSGVQDGKKFDLCNSFIDLMISPTVMKKIGEVAGCSTTVDLRSISNETERKLFLMDRSNEIADLFMFDQPSSPEKWERVWSNVQAA</sequence>
<dbReference type="Gene3D" id="3.40.190.10">
    <property type="entry name" value="Periplasmic binding protein-like II"/>
    <property type="match status" value="2"/>
</dbReference>
<name>A0ABT0CNU6_9HYPH</name>
<gene>
    <name evidence="5" type="ORF">MKI86_14090</name>
</gene>
<evidence type="ECO:0000256" key="1">
    <source>
        <dbReference type="ARBA" id="ARBA00004418"/>
    </source>
</evidence>
<protein>
    <recommendedName>
        <fullName evidence="7">Extracellular solute-binding protein</fullName>
    </recommendedName>
</protein>
<evidence type="ECO:0008006" key="7">
    <source>
        <dbReference type="Google" id="ProtNLM"/>
    </source>
</evidence>
<evidence type="ECO:0000313" key="6">
    <source>
        <dbReference type="Proteomes" id="UP001201844"/>
    </source>
</evidence>
<dbReference type="Proteomes" id="UP001201844">
    <property type="component" value="Unassembled WGS sequence"/>
</dbReference>
<reference evidence="5 6" key="1">
    <citation type="submission" date="2022-02" db="EMBL/GenBank/DDBJ databases">
        <title>Shinella B3.7 sp. nov., isolated from Sediment (Zhairuo Island).</title>
        <authorList>
            <person name="Chen G."/>
        </authorList>
    </citation>
    <scope>NUCLEOTIDE SEQUENCE [LARGE SCALE GENOMIC DNA]</scope>
    <source>
        <strain evidence="5 6">B3.7</strain>
        <plasmid evidence="5">unnamed</plasmid>
    </source>
</reference>
<keyword evidence="6" id="KW-1185">Reference proteome</keyword>
<evidence type="ECO:0000313" key="5">
    <source>
        <dbReference type="EMBL" id="MCJ8150277.1"/>
    </source>
</evidence>
<keyword evidence="3" id="KW-0732">Signal</keyword>
<evidence type="ECO:0000256" key="4">
    <source>
        <dbReference type="ARBA" id="ARBA00022764"/>
    </source>
</evidence>
<dbReference type="InterPro" id="IPR001188">
    <property type="entry name" value="Sperm_putr-bd"/>
</dbReference>
<organism evidence="5 6">
    <name type="scientific">Shinella sedimenti</name>
    <dbReference type="NCBI Taxonomy" id="2919913"/>
    <lineage>
        <taxon>Bacteria</taxon>
        <taxon>Pseudomonadati</taxon>
        <taxon>Pseudomonadota</taxon>
        <taxon>Alphaproteobacteria</taxon>
        <taxon>Hyphomicrobiales</taxon>
        <taxon>Rhizobiaceae</taxon>
        <taxon>Shinella</taxon>
    </lineage>
</organism>
<dbReference type="RefSeq" id="WP_241601536.1">
    <property type="nucleotide sequence ID" value="NZ_JAKVIN010000005.1"/>
</dbReference>
<comment type="caution">
    <text evidence="5">The sequence shown here is derived from an EMBL/GenBank/DDBJ whole genome shotgun (WGS) entry which is preliminary data.</text>
</comment>
<keyword evidence="4" id="KW-0574">Periplasm</keyword>
<evidence type="ECO:0000256" key="3">
    <source>
        <dbReference type="ARBA" id="ARBA00022729"/>
    </source>
</evidence>
<dbReference type="PANTHER" id="PTHR30222">
    <property type="entry name" value="SPERMIDINE/PUTRESCINE-BINDING PERIPLASMIC PROTEIN"/>
    <property type="match status" value="1"/>
</dbReference>
<accession>A0ABT0CNU6</accession>